<dbReference type="Proteomes" id="UP000054538">
    <property type="component" value="Unassembled WGS sequence"/>
</dbReference>
<accession>A0A0D0E1V9</accession>
<name>A0A0D0E1V9_9AGAM</name>
<dbReference type="InParanoid" id="A0A0D0E1V9"/>
<evidence type="ECO:0000313" key="1">
    <source>
        <dbReference type="EMBL" id="KIK90690.1"/>
    </source>
</evidence>
<dbReference type="AlphaFoldDB" id="A0A0D0E1V9"/>
<protein>
    <submittedName>
        <fullName evidence="1">Uncharacterized protein</fullName>
    </submittedName>
</protein>
<gene>
    <name evidence="1" type="ORF">PAXRUDRAFT_151371</name>
</gene>
<evidence type="ECO:0000313" key="2">
    <source>
        <dbReference type="Proteomes" id="UP000054538"/>
    </source>
</evidence>
<keyword evidence="2" id="KW-1185">Reference proteome</keyword>
<sequence>MALKQNIMDITTDGAARVQDPVYLCFMEMLQDADLGRSFVKLAKGSSAPTQVYLNAQPGYGTLTYGSLATAIIELTLMCIVDLERTPTESFTPLTLSHFTWYFLVPFIGAHLISQDLKCAPNVAFKEMLESADAGDTLHPAEDGDDDLEDIMKANMDARRHECMAEITEQRWAEAIQIENSWKMVIQGCVIQSQVQMHD</sequence>
<reference evidence="1 2" key="1">
    <citation type="submission" date="2014-04" db="EMBL/GenBank/DDBJ databases">
        <authorList>
            <consortium name="DOE Joint Genome Institute"/>
            <person name="Kuo A."/>
            <person name="Kohler A."/>
            <person name="Jargeat P."/>
            <person name="Nagy L.G."/>
            <person name="Floudas D."/>
            <person name="Copeland A."/>
            <person name="Barry K.W."/>
            <person name="Cichocki N."/>
            <person name="Veneault-Fourrey C."/>
            <person name="LaButti K."/>
            <person name="Lindquist E.A."/>
            <person name="Lipzen A."/>
            <person name="Lundell T."/>
            <person name="Morin E."/>
            <person name="Murat C."/>
            <person name="Sun H."/>
            <person name="Tunlid A."/>
            <person name="Henrissat B."/>
            <person name="Grigoriev I.V."/>
            <person name="Hibbett D.S."/>
            <person name="Martin F."/>
            <person name="Nordberg H.P."/>
            <person name="Cantor M.N."/>
            <person name="Hua S.X."/>
        </authorList>
    </citation>
    <scope>NUCLEOTIDE SEQUENCE [LARGE SCALE GENOMIC DNA]</scope>
    <source>
        <strain evidence="1 2">Ve08.2h10</strain>
    </source>
</reference>
<dbReference type="HOGENOM" id="CLU_1482851_0_0_1"/>
<dbReference type="OrthoDB" id="2685518at2759"/>
<organism evidence="1 2">
    <name type="scientific">Paxillus rubicundulus Ve08.2h10</name>
    <dbReference type="NCBI Taxonomy" id="930991"/>
    <lineage>
        <taxon>Eukaryota</taxon>
        <taxon>Fungi</taxon>
        <taxon>Dikarya</taxon>
        <taxon>Basidiomycota</taxon>
        <taxon>Agaricomycotina</taxon>
        <taxon>Agaricomycetes</taxon>
        <taxon>Agaricomycetidae</taxon>
        <taxon>Boletales</taxon>
        <taxon>Paxilineae</taxon>
        <taxon>Paxillaceae</taxon>
        <taxon>Paxillus</taxon>
    </lineage>
</organism>
<proteinExistence type="predicted"/>
<dbReference type="EMBL" id="KN825484">
    <property type="protein sequence ID" value="KIK90690.1"/>
    <property type="molecule type" value="Genomic_DNA"/>
</dbReference>
<reference evidence="2" key="2">
    <citation type="submission" date="2015-01" db="EMBL/GenBank/DDBJ databases">
        <title>Evolutionary Origins and Diversification of the Mycorrhizal Mutualists.</title>
        <authorList>
            <consortium name="DOE Joint Genome Institute"/>
            <consortium name="Mycorrhizal Genomics Consortium"/>
            <person name="Kohler A."/>
            <person name="Kuo A."/>
            <person name="Nagy L.G."/>
            <person name="Floudas D."/>
            <person name="Copeland A."/>
            <person name="Barry K.W."/>
            <person name="Cichocki N."/>
            <person name="Veneault-Fourrey C."/>
            <person name="LaButti K."/>
            <person name="Lindquist E.A."/>
            <person name="Lipzen A."/>
            <person name="Lundell T."/>
            <person name="Morin E."/>
            <person name="Murat C."/>
            <person name="Riley R."/>
            <person name="Ohm R."/>
            <person name="Sun H."/>
            <person name="Tunlid A."/>
            <person name="Henrissat B."/>
            <person name="Grigoriev I.V."/>
            <person name="Hibbett D.S."/>
            <person name="Martin F."/>
        </authorList>
    </citation>
    <scope>NUCLEOTIDE SEQUENCE [LARGE SCALE GENOMIC DNA]</scope>
    <source>
        <strain evidence="2">Ve08.2h10</strain>
    </source>
</reference>